<organism evidence="4">
    <name type="scientific">Ophiocordyceps humbertii</name>
    <dbReference type="NCBI Taxonomy" id="1531977"/>
    <lineage>
        <taxon>Eukaryota</taxon>
        <taxon>Fungi</taxon>
        <taxon>Dikarya</taxon>
        <taxon>Ascomycota</taxon>
        <taxon>Pezizomycotina</taxon>
        <taxon>Sordariomycetes</taxon>
        <taxon>Hypocreomycetidae</taxon>
        <taxon>Hypocreales</taxon>
        <taxon>Ophiocordycipitaceae</taxon>
        <taxon>Ophiocordyceps</taxon>
    </lineage>
</organism>
<dbReference type="PANTHER" id="PTHR43775:SF37">
    <property type="entry name" value="SI:DKEY-61P9.11"/>
    <property type="match status" value="1"/>
</dbReference>
<keyword evidence="2" id="KW-0597">Phosphoprotein</keyword>
<proteinExistence type="predicted"/>
<feature type="non-terminal residue" evidence="4">
    <location>
        <position position="1"/>
    </location>
</feature>
<dbReference type="Gene3D" id="3.40.47.10">
    <property type="match status" value="1"/>
</dbReference>
<protein>
    <submittedName>
        <fullName evidence="4">Polyketide synthase</fullName>
    </submittedName>
</protein>
<dbReference type="GO" id="GO:0004312">
    <property type="term" value="F:fatty acid synthase activity"/>
    <property type="evidence" value="ECO:0007669"/>
    <property type="project" value="TreeGrafter"/>
</dbReference>
<accession>A0A076L268</accession>
<dbReference type="PANTHER" id="PTHR43775">
    <property type="entry name" value="FATTY ACID SYNTHASE"/>
    <property type="match status" value="1"/>
</dbReference>
<sequence length="187" mass="20752">AGDSTEAMAIGSVFGVHRSSNDPLLIGSVKTNIGHTEATSGLAAVIKAVMAIEKKRIPPSLNFEQPNPNIPFSDLRIKVSTTCQPWPVSSKLRASVNNFGYGEQIHLNLREPIFQNWFSPLFLNKSIHQPAAGGRRRILKISAKDAASTALQLVNVCEYVRHHFRKHEDDGEANHLLEKLGLHFWPR</sequence>
<dbReference type="InterPro" id="IPR020841">
    <property type="entry name" value="PKS_Beta-ketoAc_synthase_dom"/>
</dbReference>
<keyword evidence="1" id="KW-0596">Phosphopantetheine</keyword>
<dbReference type="InterPro" id="IPR014031">
    <property type="entry name" value="Ketoacyl_synth_C"/>
</dbReference>
<reference evidence="4" key="1">
    <citation type="journal article" date="2015" name="Fungal Biol.">
        <title>Phylogeny of type I polyketide synthases (PKSs) in fungal entomopathogens and expression analysis of PKS genes in Beauveria bassiana BCC 2660.</title>
        <authorList>
            <person name="Punya J."/>
            <person name="Swangmaneecharern P."/>
            <person name="Pinsupa S."/>
            <person name="Nitistaporn P."/>
            <person name="Phonghanpot S."/>
            <person name="Kunathigan V."/>
            <person name="Cheevadhanarak S."/>
            <person name="Tanticharoen M."/>
            <person name="Amnuaykanjanasin A."/>
        </authorList>
    </citation>
    <scope>NUCLEOTIDE SEQUENCE</scope>
    <source>
        <strain evidence="4">BCC2521</strain>
    </source>
</reference>
<feature type="non-terminal residue" evidence="4">
    <location>
        <position position="187"/>
    </location>
</feature>
<feature type="domain" description="Ketosynthase family 3 (KS3)" evidence="3">
    <location>
        <begin position="1"/>
        <end position="112"/>
    </location>
</feature>
<dbReference type="InterPro" id="IPR050091">
    <property type="entry name" value="PKS_NRPS_Biosynth_Enz"/>
</dbReference>
<dbReference type="Pfam" id="PF02801">
    <property type="entry name" value="Ketoacyl-synt_C"/>
    <property type="match status" value="1"/>
</dbReference>
<dbReference type="InterPro" id="IPR016039">
    <property type="entry name" value="Thiolase-like"/>
</dbReference>
<dbReference type="PROSITE" id="PS52004">
    <property type="entry name" value="KS3_2"/>
    <property type="match status" value="1"/>
</dbReference>
<dbReference type="SUPFAM" id="SSF53901">
    <property type="entry name" value="Thiolase-like"/>
    <property type="match status" value="1"/>
</dbReference>
<name>A0A076L268_9HYPO</name>
<dbReference type="GO" id="GO:0006633">
    <property type="term" value="P:fatty acid biosynthetic process"/>
    <property type="evidence" value="ECO:0007669"/>
    <property type="project" value="TreeGrafter"/>
</dbReference>
<evidence type="ECO:0000256" key="1">
    <source>
        <dbReference type="ARBA" id="ARBA00022450"/>
    </source>
</evidence>
<dbReference type="AlphaFoldDB" id="A0A076L268"/>
<dbReference type="EMBL" id="KF536056">
    <property type="protein sequence ID" value="AII99949.1"/>
    <property type="molecule type" value="Genomic_DNA"/>
</dbReference>
<evidence type="ECO:0000313" key="4">
    <source>
        <dbReference type="EMBL" id="AII99949.1"/>
    </source>
</evidence>
<evidence type="ECO:0000256" key="2">
    <source>
        <dbReference type="ARBA" id="ARBA00022553"/>
    </source>
</evidence>
<evidence type="ECO:0000259" key="3">
    <source>
        <dbReference type="PROSITE" id="PS52004"/>
    </source>
</evidence>